<name>A0A0R3U335_MESCO</name>
<organism evidence="3">
    <name type="scientific">Mesocestoides corti</name>
    <name type="common">Flatworm</name>
    <dbReference type="NCBI Taxonomy" id="53468"/>
    <lineage>
        <taxon>Eukaryota</taxon>
        <taxon>Metazoa</taxon>
        <taxon>Spiralia</taxon>
        <taxon>Lophotrochozoa</taxon>
        <taxon>Platyhelminthes</taxon>
        <taxon>Cestoda</taxon>
        <taxon>Eucestoda</taxon>
        <taxon>Cyclophyllidea</taxon>
        <taxon>Mesocestoididae</taxon>
        <taxon>Mesocestoides</taxon>
    </lineage>
</organism>
<gene>
    <name evidence="1" type="ORF">MCOS_LOCUS943</name>
</gene>
<dbReference type="WBParaSite" id="MCU_004709-RA">
    <property type="protein sequence ID" value="MCU_004709-RA"/>
    <property type="gene ID" value="MCU_004709"/>
</dbReference>
<dbReference type="AlphaFoldDB" id="A0A0R3U335"/>
<protein>
    <submittedName>
        <fullName evidence="1 3">Uncharacterized protein</fullName>
    </submittedName>
</protein>
<reference evidence="1 2" key="1">
    <citation type="submission" date="2018-10" db="EMBL/GenBank/DDBJ databases">
        <authorList>
            <consortium name="Pathogen Informatics"/>
        </authorList>
    </citation>
    <scope>NUCLEOTIDE SEQUENCE [LARGE SCALE GENOMIC DNA]</scope>
</reference>
<dbReference type="OrthoDB" id="413993at2759"/>
<accession>A0A0R3U335</accession>
<evidence type="ECO:0000313" key="3">
    <source>
        <dbReference type="WBParaSite" id="MCU_004709-RA"/>
    </source>
</evidence>
<evidence type="ECO:0000313" key="1">
    <source>
        <dbReference type="EMBL" id="VDD74940.1"/>
    </source>
</evidence>
<sequence length="135" mass="15425">MAAPHTDLINYHAFQSSQTISMLADLNDHSAGSVHEVDAFRVPSIERATSHQLAILVVGNKHFRLPLECHSRSQFQPSGHTMELKNRMQQHHAASWISINVVKLQNYEIPRMFDISHRPSADGHCRLERTVRPRE</sequence>
<dbReference type="EMBL" id="UXSR01000100">
    <property type="protein sequence ID" value="VDD74940.1"/>
    <property type="molecule type" value="Genomic_DNA"/>
</dbReference>
<dbReference type="Proteomes" id="UP000267029">
    <property type="component" value="Unassembled WGS sequence"/>
</dbReference>
<proteinExistence type="predicted"/>
<evidence type="ECO:0000313" key="2">
    <source>
        <dbReference type="Proteomes" id="UP000267029"/>
    </source>
</evidence>
<reference evidence="3" key="2">
    <citation type="submission" date="2019-11" db="UniProtKB">
        <authorList>
            <consortium name="WormBaseParasite"/>
        </authorList>
    </citation>
    <scope>IDENTIFICATION</scope>
</reference>
<keyword evidence="2" id="KW-1185">Reference proteome</keyword>